<evidence type="ECO:0000313" key="3">
    <source>
        <dbReference type="EMBL" id="ONK81846.1"/>
    </source>
</evidence>
<feature type="domain" description="Fatty acid desaturase" evidence="2">
    <location>
        <begin position="122"/>
        <end position="178"/>
    </location>
</feature>
<reference evidence="4" key="1">
    <citation type="journal article" date="2017" name="Nat. Commun.">
        <title>The asparagus genome sheds light on the origin and evolution of a young Y chromosome.</title>
        <authorList>
            <person name="Harkess A."/>
            <person name="Zhou J."/>
            <person name="Xu C."/>
            <person name="Bowers J.E."/>
            <person name="Van der Hulst R."/>
            <person name="Ayyampalayam S."/>
            <person name="Mercati F."/>
            <person name="Riccardi P."/>
            <person name="McKain M.R."/>
            <person name="Kakrana A."/>
            <person name="Tang H."/>
            <person name="Ray J."/>
            <person name="Groenendijk J."/>
            <person name="Arikit S."/>
            <person name="Mathioni S.M."/>
            <person name="Nakano M."/>
            <person name="Shan H."/>
            <person name="Telgmann-Rauber A."/>
            <person name="Kanno A."/>
            <person name="Yue Z."/>
            <person name="Chen H."/>
            <person name="Li W."/>
            <person name="Chen Y."/>
            <person name="Xu X."/>
            <person name="Zhang Y."/>
            <person name="Luo S."/>
            <person name="Chen H."/>
            <person name="Gao J."/>
            <person name="Mao Z."/>
            <person name="Pires J.C."/>
            <person name="Luo M."/>
            <person name="Kudrna D."/>
            <person name="Wing R.A."/>
            <person name="Meyers B.C."/>
            <person name="Yi K."/>
            <person name="Kong H."/>
            <person name="Lavrijsen P."/>
            <person name="Sunseri F."/>
            <person name="Falavigna A."/>
            <person name="Ye Y."/>
            <person name="Leebens-Mack J.H."/>
            <person name="Chen G."/>
        </authorList>
    </citation>
    <scope>NUCLEOTIDE SEQUENCE [LARGE SCALE GENOMIC DNA]</scope>
    <source>
        <strain evidence="4">cv. DH0086</strain>
    </source>
</reference>
<dbReference type="OMA" id="WRETTEC"/>
<dbReference type="PANTHER" id="PTHR32100">
    <property type="entry name" value="OMEGA-6 FATTY ACID DESATURASE, CHLOROPLASTIC"/>
    <property type="match status" value="1"/>
</dbReference>
<proteinExistence type="inferred from homology"/>
<protein>
    <recommendedName>
        <fullName evidence="2">Fatty acid desaturase domain-containing protein</fullName>
    </recommendedName>
</protein>
<dbReference type="EMBL" id="CM007381">
    <property type="protein sequence ID" value="ONK81846.1"/>
    <property type="molecule type" value="Genomic_DNA"/>
</dbReference>
<organism evidence="3 4">
    <name type="scientific">Asparagus officinalis</name>
    <name type="common">Garden asparagus</name>
    <dbReference type="NCBI Taxonomy" id="4686"/>
    <lineage>
        <taxon>Eukaryota</taxon>
        <taxon>Viridiplantae</taxon>
        <taxon>Streptophyta</taxon>
        <taxon>Embryophyta</taxon>
        <taxon>Tracheophyta</taxon>
        <taxon>Spermatophyta</taxon>
        <taxon>Magnoliopsida</taxon>
        <taxon>Liliopsida</taxon>
        <taxon>Asparagales</taxon>
        <taxon>Asparagaceae</taxon>
        <taxon>Asparagoideae</taxon>
        <taxon>Asparagus</taxon>
    </lineage>
</organism>
<gene>
    <name evidence="3" type="ORF">A4U43_C01F33470</name>
</gene>
<dbReference type="Pfam" id="PF00487">
    <property type="entry name" value="FA_desaturase"/>
    <property type="match status" value="1"/>
</dbReference>
<comment type="similarity">
    <text evidence="1">Belongs to the fatty acid desaturase type 1 family.</text>
</comment>
<dbReference type="Gramene" id="ONK81846">
    <property type="protein sequence ID" value="ONK81846"/>
    <property type="gene ID" value="A4U43_C01F33470"/>
</dbReference>
<dbReference type="InterPro" id="IPR012171">
    <property type="entry name" value="Fatty_acid_desaturase"/>
</dbReference>
<sequence length="215" mass="24710">MLAALDLDEVFVPKTKSSLPRFFKYLNNTPGRLIYLSVSLALGWHSYLSFNVSGRSYTRFASHYDPYSPIYSDRERAQIMVSDLCVLSVYYALYRLVLGQPHIGQHGTGAAALTIRRSRIGSRGALATVDRDFGSVLDWVFHDVTDSHVVHHLFPMIPHYHAREATEAVRPVLGEYYRFDGTPVWRAVWREAKECVYVEAEGEKRKGVYWYKNEL</sequence>
<keyword evidence="4" id="KW-1185">Reference proteome</keyword>
<evidence type="ECO:0000313" key="4">
    <source>
        <dbReference type="Proteomes" id="UP000243459"/>
    </source>
</evidence>
<dbReference type="GO" id="GO:0006629">
    <property type="term" value="P:lipid metabolic process"/>
    <property type="evidence" value="ECO:0007669"/>
    <property type="project" value="InterPro"/>
</dbReference>
<dbReference type="GO" id="GO:0016491">
    <property type="term" value="F:oxidoreductase activity"/>
    <property type="evidence" value="ECO:0007669"/>
    <property type="project" value="InterPro"/>
</dbReference>
<name>A0A5P1FU53_ASPOF</name>
<dbReference type="Proteomes" id="UP000243459">
    <property type="component" value="Chromosome 1"/>
</dbReference>
<evidence type="ECO:0000259" key="2">
    <source>
        <dbReference type="Pfam" id="PF00487"/>
    </source>
</evidence>
<dbReference type="AlphaFoldDB" id="A0A5P1FU53"/>
<accession>A0A5P1FU53</accession>
<dbReference type="InterPro" id="IPR005804">
    <property type="entry name" value="FA_desaturase_dom"/>
</dbReference>
<evidence type="ECO:0000256" key="1">
    <source>
        <dbReference type="ARBA" id="ARBA00009295"/>
    </source>
</evidence>